<evidence type="ECO:0000313" key="2">
    <source>
        <dbReference type="EMBL" id="CAK9164804.1"/>
    </source>
</evidence>
<sequence length="227" mass="25617">MKVSSKPILCPSKTEKFHPPLLMRFLTSNVDSKSRGRSRSSPMLVPKKNVVIETTQEPSSPKVTCIGHVRVRRSSKNSGNRTSRSRTPAKRRLCWWLRKTVFPYHFAKFHKPNSFRPVWRKWVLFFRFGYCKKVDVVVGGGQCKASDSASDAGNGDEDVDEEEAAQVEEYSEVLDSSEPPKNAFLLTRCRSAPYRSSSLASKFWGSPLSKSETGDGEIEVNRGLEQL</sequence>
<accession>A0ABC8T5W0</accession>
<name>A0ABC8T5W0_9AQUA</name>
<protein>
    <recommendedName>
        <fullName evidence="4">Ovate family protein</fullName>
    </recommendedName>
</protein>
<gene>
    <name evidence="2" type="ORF">ILEXP_LOCUS33953</name>
</gene>
<dbReference type="PANTHER" id="PTHR33448:SF10">
    <property type="entry name" value="PROTAMINE P1 FAMILY PROTEIN"/>
    <property type="match status" value="1"/>
</dbReference>
<feature type="region of interest" description="Disordered" evidence="1">
    <location>
        <begin position="200"/>
        <end position="227"/>
    </location>
</feature>
<dbReference type="AlphaFoldDB" id="A0ABC8T5W0"/>
<proteinExistence type="predicted"/>
<dbReference type="EMBL" id="CAUOFW020004280">
    <property type="protein sequence ID" value="CAK9164804.1"/>
    <property type="molecule type" value="Genomic_DNA"/>
</dbReference>
<reference evidence="2 3" key="1">
    <citation type="submission" date="2024-02" db="EMBL/GenBank/DDBJ databases">
        <authorList>
            <person name="Vignale AGUSTIN F."/>
            <person name="Sosa J E."/>
            <person name="Modenutti C."/>
        </authorList>
    </citation>
    <scope>NUCLEOTIDE SEQUENCE [LARGE SCALE GENOMIC DNA]</scope>
</reference>
<comment type="caution">
    <text evidence="2">The sequence shown here is derived from an EMBL/GenBank/DDBJ whole genome shotgun (WGS) entry which is preliminary data.</text>
</comment>
<dbReference type="Proteomes" id="UP001642360">
    <property type="component" value="Unassembled WGS sequence"/>
</dbReference>
<evidence type="ECO:0000313" key="3">
    <source>
        <dbReference type="Proteomes" id="UP001642360"/>
    </source>
</evidence>
<organism evidence="2 3">
    <name type="scientific">Ilex paraguariensis</name>
    <name type="common">yerba mate</name>
    <dbReference type="NCBI Taxonomy" id="185542"/>
    <lineage>
        <taxon>Eukaryota</taxon>
        <taxon>Viridiplantae</taxon>
        <taxon>Streptophyta</taxon>
        <taxon>Embryophyta</taxon>
        <taxon>Tracheophyta</taxon>
        <taxon>Spermatophyta</taxon>
        <taxon>Magnoliopsida</taxon>
        <taxon>eudicotyledons</taxon>
        <taxon>Gunneridae</taxon>
        <taxon>Pentapetalae</taxon>
        <taxon>asterids</taxon>
        <taxon>campanulids</taxon>
        <taxon>Aquifoliales</taxon>
        <taxon>Aquifoliaceae</taxon>
        <taxon>Ilex</taxon>
    </lineage>
</organism>
<evidence type="ECO:0008006" key="4">
    <source>
        <dbReference type="Google" id="ProtNLM"/>
    </source>
</evidence>
<evidence type="ECO:0000256" key="1">
    <source>
        <dbReference type="SAM" id="MobiDB-lite"/>
    </source>
</evidence>
<keyword evidence="3" id="KW-1185">Reference proteome</keyword>
<dbReference type="PANTHER" id="PTHR33448">
    <property type="entry name" value="CHLOROPLAST PROTEIN HCF243-RELATED"/>
    <property type="match status" value="1"/>
</dbReference>